<dbReference type="InterPro" id="IPR036748">
    <property type="entry name" value="MTH938-like_sf"/>
</dbReference>
<organism evidence="1 2">
    <name type="scientific">Methylophilus methylotrophus</name>
    <name type="common">Bacterium W3A1</name>
    <dbReference type="NCBI Taxonomy" id="17"/>
    <lineage>
        <taxon>Bacteria</taxon>
        <taxon>Pseudomonadati</taxon>
        <taxon>Pseudomonadota</taxon>
        <taxon>Betaproteobacteria</taxon>
        <taxon>Nitrosomonadales</taxon>
        <taxon>Methylophilaceae</taxon>
        <taxon>Methylophilus</taxon>
    </lineage>
</organism>
<dbReference type="STRING" id="1122236.GCA_000378225_00501"/>
<sequence length="127" mass="14146">MKLHLHTSDQQYQINGVDSDAVIINRQRYEQAVIVSEQAFSTGWFHGPWGDLDAQSLAPILDFKPEVVLLGTGDKQRFIHPRQIQAFLSDNIAVECMTTAAACRTFNILTAEGRKVVAALLLEKHLG</sequence>
<evidence type="ECO:0000313" key="1">
    <source>
        <dbReference type="EMBL" id="TXI38730.1"/>
    </source>
</evidence>
<accession>A0A5C7WMV1</accession>
<dbReference type="PANTHER" id="PTHR21192">
    <property type="entry name" value="NUCLEAR PROTEIN E3-3"/>
    <property type="match status" value="1"/>
</dbReference>
<comment type="caution">
    <text evidence="1">The sequence shown here is derived from an EMBL/GenBank/DDBJ whole genome shotgun (WGS) entry which is preliminary data.</text>
</comment>
<dbReference type="PANTHER" id="PTHR21192:SF2">
    <property type="entry name" value="NADH DEHYDROGENASE [UBIQUINONE] 1 ALPHA SUBCOMPLEX ASSEMBLY FACTOR 3"/>
    <property type="match status" value="1"/>
</dbReference>
<dbReference type="Proteomes" id="UP000321374">
    <property type="component" value="Unassembled WGS sequence"/>
</dbReference>
<dbReference type="SUPFAM" id="SSF64076">
    <property type="entry name" value="MTH938-like"/>
    <property type="match status" value="1"/>
</dbReference>
<dbReference type="InterPro" id="IPR007523">
    <property type="entry name" value="NDUFAF3/AAMDC"/>
</dbReference>
<name>A0A5C7WMV1_METME</name>
<gene>
    <name evidence="1" type="ORF">E6Q51_00645</name>
</gene>
<dbReference type="Gene3D" id="3.40.1230.10">
    <property type="entry name" value="MTH938-like"/>
    <property type="match status" value="1"/>
</dbReference>
<dbReference type="AlphaFoldDB" id="A0A5C7WMV1"/>
<evidence type="ECO:0000313" key="2">
    <source>
        <dbReference type="Proteomes" id="UP000321374"/>
    </source>
</evidence>
<dbReference type="Pfam" id="PF04430">
    <property type="entry name" value="DUF498"/>
    <property type="match status" value="1"/>
</dbReference>
<proteinExistence type="predicted"/>
<evidence type="ECO:0008006" key="3">
    <source>
        <dbReference type="Google" id="ProtNLM"/>
    </source>
</evidence>
<dbReference type="EMBL" id="SSGG01000011">
    <property type="protein sequence ID" value="TXI38730.1"/>
    <property type="molecule type" value="Genomic_DNA"/>
</dbReference>
<dbReference type="CDD" id="cd05560">
    <property type="entry name" value="Xcc1710_like"/>
    <property type="match status" value="1"/>
</dbReference>
<protein>
    <recommendedName>
        <fullName evidence="3">Xcc1710-like domain-containing protein</fullName>
    </recommendedName>
</protein>
<reference evidence="1 2" key="1">
    <citation type="submission" date="2018-09" db="EMBL/GenBank/DDBJ databases">
        <title>Metagenome Assembled Genomes from an Advanced Water Purification Facility.</title>
        <authorList>
            <person name="Stamps B.W."/>
            <person name="Spear J.R."/>
        </authorList>
    </citation>
    <scope>NUCLEOTIDE SEQUENCE [LARGE SCALE GENOMIC DNA]</scope>
    <source>
        <strain evidence="1">Bin_42_2</strain>
    </source>
</reference>